<feature type="compositionally biased region" description="Basic and acidic residues" evidence="2">
    <location>
        <begin position="184"/>
        <end position="194"/>
    </location>
</feature>
<accession>A0A1C7M5Q7</accession>
<feature type="coiled-coil region" evidence="1">
    <location>
        <begin position="345"/>
        <end position="372"/>
    </location>
</feature>
<name>A0A1C7M5Q7_GRIFR</name>
<evidence type="ECO:0000256" key="2">
    <source>
        <dbReference type="SAM" id="MobiDB-lite"/>
    </source>
</evidence>
<keyword evidence="4" id="KW-1185">Reference proteome</keyword>
<dbReference type="EMBL" id="LUGG01000009">
    <property type="protein sequence ID" value="OBZ72295.1"/>
    <property type="molecule type" value="Genomic_DNA"/>
</dbReference>
<dbReference type="OMA" id="PILWHES"/>
<dbReference type="Proteomes" id="UP000092993">
    <property type="component" value="Unassembled WGS sequence"/>
</dbReference>
<reference evidence="3 4" key="1">
    <citation type="submission" date="2016-03" db="EMBL/GenBank/DDBJ databases">
        <title>Whole genome sequencing of Grifola frondosa 9006-11.</title>
        <authorList>
            <person name="Min B."/>
            <person name="Park H."/>
            <person name="Kim J.-G."/>
            <person name="Cho H."/>
            <person name="Oh Y.-L."/>
            <person name="Kong W.-S."/>
            <person name="Choi I.-G."/>
        </authorList>
    </citation>
    <scope>NUCLEOTIDE SEQUENCE [LARGE SCALE GENOMIC DNA]</scope>
    <source>
        <strain evidence="3 4">9006-11</strain>
    </source>
</reference>
<keyword evidence="1" id="KW-0175">Coiled coil</keyword>
<feature type="compositionally biased region" description="Basic and acidic residues" evidence="2">
    <location>
        <begin position="157"/>
        <end position="166"/>
    </location>
</feature>
<dbReference type="OrthoDB" id="3267800at2759"/>
<protein>
    <submittedName>
        <fullName evidence="3">Uncharacterized protein</fullName>
    </submittedName>
</protein>
<feature type="compositionally biased region" description="Polar residues" evidence="2">
    <location>
        <begin position="58"/>
        <end position="69"/>
    </location>
</feature>
<evidence type="ECO:0000313" key="3">
    <source>
        <dbReference type="EMBL" id="OBZ72295.1"/>
    </source>
</evidence>
<comment type="caution">
    <text evidence="3">The sequence shown here is derived from an EMBL/GenBank/DDBJ whole genome shotgun (WGS) entry which is preliminary data.</text>
</comment>
<dbReference type="AlphaFoldDB" id="A0A1C7M5Q7"/>
<feature type="region of interest" description="Disordered" evidence="2">
    <location>
        <begin position="1"/>
        <end position="22"/>
    </location>
</feature>
<gene>
    <name evidence="3" type="ORF">A0H81_07710</name>
</gene>
<proteinExistence type="predicted"/>
<evidence type="ECO:0000256" key="1">
    <source>
        <dbReference type="SAM" id="Coils"/>
    </source>
</evidence>
<evidence type="ECO:0000313" key="4">
    <source>
        <dbReference type="Proteomes" id="UP000092993"/>
    </source>
</evidence>
<sequence length="391" mass="43066">MSDRPTHTPDPAASPAPSQHSTYFDAPIKIWDKEITPSISHSRSQTALFVATDANQTSSGNIISHQPSVSIPRDPIIKERPADESIDDEMLQGLAKQRSLRAQKHIPLVGKRSTSPPSDDSGYDSAKAARSASEAGSGLKPIPVLWTGTPTDNLPRSQREHKDGPAKRAVSLQSFHSQAAAGAADRDRTDHDSIRTTPSGFRSQGDRRSRSASVREALRVVQGLAGANAGLNEKQQHKIGKIQLKEGKRVAQVIKAEAQVEKKALQAAIKELSDIQKLQRAAVKVRLSLTFAHLLTLLALQEESKSYATYAGALRTFHKEELAFFAARARYDQAQVELQTHEEIREASRNHARDATEMLQEKNREVEWLRAQKAVDDLEREAKIRQLSGKA</sequence>
<feature type="region of interest" description="Disordered" evidence="2">
    <location>
        <begin position="58"/>
        <end position="214"/>
    </location>
</feature>
<organism evidence="3 4">
    <name type="scientific">Grifola frondosa</name>
    <name type="common">Maitake</name>
    <name type="synonym">Polyporus frondosus</name>
    <dbReference type="NCBI Taxonomy" id="5627"/>
    <lineage>
        <taxon>Eukaryota</taxon>
        <taxon>Fungi</taxon>
        <taxon>Dikarya</taxon>
        <taxon>Basidiomycota</taxon>
        <taxon>Agaricomycotina</taxon>
        <taxon>Agaricomycetes</taxon>
        <taxon>Polyporales</taxon>
        <taxon>Grifolaceae</taxon>
        <taxon>Grifola</taxon>
    </lineage>
</organism>